<sequence>MLTGGRVLTYLKSYLPEKRNTILLIGFEAEGTRGRALLNRAHELKIHDKYYPVVAGIREIEGLSAHADFQVAADTGQ</sequence>
<accession>A0A934PU58</accession>
<organism evidence="2 3">
    <name type="scientific">Mucilaginibacter segetis</name>
    <dbReference type="NCBI Taxonomy" id="2793071"/>
    <lineage>
        <taxon>Bacteria</taxon>
        <taxon>Pseudomonadati</taxon>
        <taxon>Bacteroidota</taxon>
        <taxon>Sphingobacteriia</taxon>
        <taxon>Sphingobacteriales</taxon>
        <taxon>Sphingobacteriaceae</taxon>
        <taxon>Mucilaginibacter</taxon>
    </lineage>
</organism>
<dbReference type="AlphaFoldDB" id="A0A934PU58"/>
<dbReference type="InterPro" id="IPR022712">
    <property type="entry name" value="Beta_Casp"/>
</dbReference>
<dbReference type="RefSeq" id="WP_200066172.1">
    <property type="nucleotide sequence ID" value="NZ_JAEHFW010000002.1"/>
</dbReference>
<name>A0A934PU58_9SPHI</name>
<gene>
    <name evidence="2" type="ORF">I5M19_09880</name>
</gene>
<feature type="domain" description="Beta-Casp" evidence="1">
    <location>
        <begin position="1"/>
        <end position="37"/>
    </location>
</feature>
<evidence type="ECO:0000313" key="2">
    <source>
        <dbReference type="EMBL" id="MBK0379617.1"/>
    </source>
</evidence>
<proteinExistence type="predicted"/>
<protein>
    <recommendedName>
        <fullName evidence="1">Beta-Casp domain-containing protein</fullName>
    </recommendedName>
</protein>
<dbReference type="Gene3D" id="3.40.50.10890">
    <property type="match status" value="1"/>
</dbReference>
<keyword evidence="3" id="KW-1185">Reference proteome</keyword>
<reference evidence="2" key="1">
    <citation type="submission" date="2020-12" db="EMBL/GenBank/DDBJ databases">
        <title>Bacterial novel species Mucilaginibacter sp. SD-g isolated from soil.</title>
        <authorList>
            <person name="Jung H.-Y."/>
        </authorList>
    </citation>
    <scope>NUCLEOTIDE SEQUENCE</scope>
    <source>
        <strain evidence="2">SD-g</strain>
    </source>
</reference>
<dbReference type="Pfam" id="PF10996">
    <property type="entry name" value="Beta-Casp"/>
    <property type="match status" value="1"/>
</dbReference>
<dbReference type="EMBL" id="JAEHFW010000002">
    <property type="protein sequence ID" value="MBK0379617.1"/>
    <property type="molecule type" value="Genomic_DNA"/>
</dbReference>
<dbReference type="InterPro" id="IPR036866">
    <property type="entry name" value="RibonucZ/Hydroxyglut_hydro"/>
</dbReference>
<comment type="caution">
    <text evidence="2">The sequence shown here is derived from an EMBL/GenBank/DDBJ whole genome shotgun (WGS) entry which is preliminary data.</text>
</comment>
<evidence type="ECO:0000313" key="3">
    <source>
        <dbReference type="Proteomes" id="UP000613193"/>
    </source>
</evidence>
<dbReference type="Proteomes" id="UP000613193">
    <property type="component" value="Unassembled WGS sequence"/>
</dbReference>
<dbReference type="SUPFAM" id="SSF56281">
    <property type="entry name" value="Metallo-hydrolase/oxidoreductase"/>
    <property type="match status" value="1"/>
</dbReference>
<evidence type="ECO:0000259" key="1">
    <source>
        <dbReference type="Pfam" id="PF10996"/>
    </source>
</evidence>